<dbReference type="SMART" id="SM00360">
    <property type="entry name" value="RRM"/>
    <property type="match status" value="1"/>
</dbReference>
<feature type="compositionally biased region" description="Low complexity" evidence="4">
    <location>
        <begin position="40"/>
        <end position="58"/>
    </location>
</feature>
<keyword evidence="1" id="KW-0597">Phosphoprotein</keyword>
<dbReference type="InterPro" id="IPR006630">
    <property type="entry name" value="La_HTH"/>
</dbReference>
<feature type="domain" description="HTH La-type RNA-binding" evidence="5">
    <location>
        <begin position="386"/>
        <end position="475"/>
    </location>
</feature>
<feature type="compositionally biased region" description="Pro residues" evidence="4">
    <location>
        <begin position="20"/>
        <end position="39"/>
    </location>
</feature>
<dbReference type="PANTHER" id="PTHR22792">
    <property type="entry name" value="LUPUS LA PROTEIN-RELATED"/>
    <property type="match status" value="1"/>
</dbReference>
<proteinExistence type="predicted"/>
<protein>
    <submittedName>
        <fullName evidence="6">La-related protein 4B-like</fullName>
    </submittedName>
</protein>
<feature type="region of interest" description="Disordered" evidence="4">
    <location>
        <begin position="618"/>
        <end position="735"/>
    </location>
</feature>
<dbReference type="PANTHER" id="PTHR22792:SF43">
    <property type="entry name" value="LA-RELATED PROTEIN 4B"/>
    <property type="match status" value="1"/>
</dbReference>
<feature type="region of interest" description="Disordered" evidence="4">
    <location>
        <begin position="795"/>
        <end position="837"/>
    </location>
</feature>
<dbReference type="InterPro" id="IPR012677">
    <property type="entry name" value="Nucleotide-bd_a/b_plait_sf"/>
</dbReference>
<dbReference type="CDD" id="cd12430">
    <property type="entry name" value="RRM_LARP4_5_like"/>
    <property type="match status" value="1"/>
</dbReference>
<gene>
    <name evidence="6" type="ORF">G4P62_008428</name>
</gene>
<evidence type="ECO:0000256" key="1">
    <source>
        <dbReference type="ARBA" id="ARBA00022553"/>
    </source>
</evidence>
<dbReference type="GO" id="GO:0003730">
    <property type="term" value="F:mRNA 3'-UTR binding"/>
    <property type="evidence" value="ECO:0007669"/>
    <property type="project" value="TreeGrafter"/>
</dbReference>
<feature type="compositionally biased region" description="Low complexity" evidence="4">
    <location>
        <begin position="1"/>
        <end position="19"/>
    </location>
</feature>
<dbReference type="InterPro" id="IPR058699">
    <property type="entry name" value="RRM_LARP4/4B"/>
</dbReference>
<sequence>MHPAATPSATAAPHTAAAPPAAPHLAPPPPVPPTPPATVPPATAAPHLAPPASASHPAAPNPTAVPPAAPPPQNTSESGLVQSQIQDVKGPQDDEVHHPVGGVENPSITSQPTSCTSQISSSIVPSGRLDISLSAGIPQDVCKGLVQLENSSSDQKNQEETNVDTSSPNLEVQTSTRTTDPNWIHYRALCQGGTAAAVDPDQIDVHASTPSYQIHLQGHDLSDGEAEMDGGIREMVSELLGEEADSSICRLFPHLWVRLGLESSCEGWAQGGAEARIREGGDGELIPDLVSEMQPPMGALPYSTVMPQGACVWDWYTHGCQAEPAAASNLNPNAEEWTDQNHGGTGLDPAYLQSDGLSHLEELLFEADLSTAGSHREDANTEVTCPLVTDEVREELSRVLESCLTRDTADCDLYLKSQMDSDQYVSISTLAGLDRIRSLTTDLALISAVLKSIPLAQMSPCGLKVRPKRSRCVIILREIPDTTPAETVAALFEGEDLPKVLSCEFVNNNCFITFSTEADTQQAYSYLREEVRMFMGKPLMVRIKTQTVPVPPYAQQNDFRPAPLDRCSSQNSCYAPPTPFLPPQVPPQQLDELGPGPWTPAVAGFQEGAEHHLQVTDFRNGSSAGSDFRLQKAHHPRRGSRWASSRDRLQVQQRGFIQPSEPPPERPLSLTKTRRGQRRGDRQCQSRGWRSEPDRQFELVSSEQGSYFGRGNVGSRSLEKATLPSPPTELSMTSFPPLSARNVTVATAPAATDIKDPHISVSPPPVLELQCGSDPSAKNQLVTSEDQPVHLLQEPVLEEPKKPSYAEICQKVPSSEPVPPADPAPSAKSPVCEPVPP</sequence>
<dbReference type="InterPro" id="IPR035979">
    <property type="entry name" value="RBD_domain_sf"/>
</dbReference>
<feature type="region of interest" description="Disordered" evidence="4">
    <location>
        <begin position="1"/>
        <end position="121"/>
    </location>
</feature>
<dbReference type="GO" id="GO:0010494">
    <property type="term" value="C:cytoplasmic stress granule"/>
    <property type="evidence" value="ECO:0007669"/>
    <property type="project" value="TreeGrafter"/>
</dbReference>
<feature type="compositionally biased region" description="Polar residues" evidence="4">
    <location>
        <begin position="74"/>
        <end position="86"/>
    </location>
</feature>
<evidence type="ECO:0000256" key="4">
    <source>
        <dbReference type="SAM" id="MobiDB-lite"/>
    </source>
</evidence>
<dbReference type="GO" id="GO:0045727">
    <property type="term" value="P:positive regulation of translation"/>
    <property type="evidence" value="ECO:0007669"/>
    <property type="project" value="TreeGrafter"/>
</dbReference>
<evidence type="ECO:0000256" key="3">
    <source>
        <dbReference type="PROSITE-ProRule" id="PRU00332"/>
    </source>
</evidence>
<dbReference type="SUPFAM" id="SSF46785">
    <property type="entry name" value="Winged helix' DNA-binding domain"/>
    <property type="match status" value="1"/>
</dbReference>
<feature type="compositionally biased region" description="Polar residues" evidence="4">
    <location>
        <begin position="106"/>
        <end position="121"/>
    </location>
</feature>
<dbReference type="EMBL" id="JAAVVJ010000010">
    <property type="protein sequence ID" value="KAF7214186.1"/>
    <property type="molecule type" value="Genomic_DNA"/>
</dbReference>
<organism evidence="6 7">
    <name type="scientific">Nothobranchius furzeri</name>
    <name type="common">Turquoise killifish</name>
    <dbReference type="NCBI Taxonomy" id="105023"/>
    <lineage>
        <taxon>Eukaryota</taxon>
        <taxon>Metazoa</taxon>
        <taxon>Chordata</taxon>
        <taxon>Craniata</taxon>
        <taxon>Vertebrata</taxon>
        <taxon>Euteleostomi</taxon>
        <taxon>Actinopterygii</taxon>
        <taxon>Neopterygii</taxon>
        <taxon>Teleostei</taxon>
        <taxon>Neoteleostei</taxon>
        <taxon>Acanthomorphata</taxon>
        <taxon>Ovalentaria</taxon>
        <taxon>Atherinomorphae</taxon>
        <taxon>Cyprinodontiformes</taxon>
        <taxon>Nothobranchiidae</taxon>
        <taxon>Nothobranchius</taxon>
    </lineage>
</organism>
<feature type="compositionally biased region" description="Polar residues" evidence="4">
    <location>
        <begin position="163"/>
        <end position="178"/>
    </location>
</feature>
<name>A0A9D2Y4S7_NOTFU</name>
<feature type="compositionally biased region" description="Pro residues" evidence="4">
    <location>
        <begin position="59"/>
        <end position="73"/>
    </location>
</feature>
<comment type="caution">
    <text evidence="6">The sequence shown here is derived from an EMBL/GenBank/DDBJ whole genome shotgun (WGS) entry which is preliminary data.</text>
</comment>
<dbReference type="InterPro" id="IPR036388">
    <property type="entry name" value="WH-like_DNA-bd_sf"/>
</dbReference>
<keyword evidence="2 3" id="KW-0694">RNA-binding</keyword>
<feature type="compositionally biased region" description="Basic and acidic residues" evidence="4">
    <location>
        <begin position="678"/>
        <end position="697"/>
    </location>
</feature>
<feature type="region of interest" description="Disordered" evidence="4">
    <location>
        <begin position="150"/>
        <end position="178"/>
    </location>
</feature>
<dbReference type="OMA" id="HREDANT"/>
<dbReference type="Gene3D" id="1.10.10.10">
    <property type="entry name" value="Winged helix-like DNA-binding domain superfamily/Winged helix DNA-binding domain"/>
    <property type="match status" value="1"/>
</dbReference>
<dbReference type="InterPro" id="IPR000504">
    <property type="entry name" value="RRM_dom"/>
</dbReference>
<evidence type="ECO:0000313" key="7">
    <source>
        <dbReference type="Proteomes" id="UP000822369"/>
    </source>
</evidence>
<dbReference type="Gene3D" id="3.30.70.330">
    <property type="match status" value="1"/>
</dbReference>
<dbReference type="SUPFAM" id="SSF54928">
    <property type="entry name" value="RNA-binding domain, RBD"/>
    <property type="match status" value="1"/>
</dbReference>
<evidence type="ECO:0000259" key="5">
    <source>
        <dbReference type="PROSITE" id="PS50961"/>
    </source>
</evidence>
<dbReference type="Pfam" id="PF26088">
    <property type="entry name" value="RRM_LARP4"/>
    <property type="match status" value="1"/>
</dbReference>
<evidence type="ECO:0000256" key="2">
    <source>
        <dbReference type="ARBA" id="ARBA00022884"/>
    </source>
</evidence>
<accession>A0A9D2Y4S7</accession>
<dbReference type="AlphaFoldDB" id="A0A9D2Y4S7"/>
<dbReference type="PROSITE" id="PS50961">
    <property type="entry name" value="HTH_LA"/>
    <property type="match status" value="1"/>
</dbReference>
<dbReference type="GO" id="GO:0005829">
    <property type="term" value="C:cytosol"/>
    <property type="evidence" value="ECO:0007669"/>
    <property type="project" value="TreeGrafter"/>
</dbReference>
<dbReference type="InterPro" id="IPR045180">
    <property type="entry name" value="La_dom_prot"/>
</dbReference>
<dbReference type="InterPro" id="IPR036390">
    <property type="entry name" value="WH_DNA-bd_sf"/>
</dbReference>
<dbReference type="Proteomes" id="UP000822369">
    <property type="component" value="Chromosome 10"/>
</dbReference>
<evidence type="ECO:0000313" key="6">
    <source>
        <dbReference type="EMBL" id="KAF7214186.1"/>
    </source>
</evidence>
<reference evidence="6" key="1">
    <citation type="submission" date="2020-03" db="EMBL/GenBank/DDBJ databases">
        <title>Intra-Species Differences in Population Size shape Life History and Genome Evolution.</title>
        <authorList>
            <person name="Willemsen D."/>
            <person name="Cui R."/>
            <person name="Valenzano D.R."/>
        </authorList>
    </citation>
    <scope>NUCLEOTIDE SEQUENCE</scope>
    <source>
        <strain evidence="6">GRZ</strain>
        <tissue evidence="6">Whole</tissue>
    </source>
</reference>
<dbReference type="SMART" id="SM00715">
    <property type="entry name" value="LA"/>
    <property type="match status" value="1"/>
</dbReference>
<dbReference type="KEGG" id="nfu:107383156"/>
<feature type="compositionally biased region" description="Basic residues" evidence="4">
    <location>
        <begin position="631"/>
        <end position="640"/>
    </location>
</feature>